<keyword evidence="1" id="KW-1133">Transmembrane helix</keyword>
<gene>
    <name evidence="2" type="ORF">D6C00_12660</name>
</gene>
<keyword evidence="3" id="KW-1185">Reference proteome</keyword>
<organism evidence="2 3">
    <name type="scientific">Thiohalobacter thiocyanaticus</name>
    <dbReference type="NCBI Taxonomy" id="585455"/>
    <lineage>
        <taxon>Bacteria</taxon>
        <taxon>Pseudomonadati</taxon>
        <taxon>Pseudomonadota</taxon>
        <taxon>Gammaproteobacteria</taxon>
        <taxon>Thiohalobacterales</taxon>
        <taxon>Thiohalobacteraceae</taxon>
        <taxon>Thiohalobacter</taxon>
    </lineage>
</organism>
<keyword evidence="1" id="KW-0472">Membrane</keyword>
<sequence>MVLCQLVQRPAGVDQQWSNPEPALSKFACGECAKGFVRSSQTKFSGWCPMLPLFVFCVATQALTLFIGRQNPVPGMVRCYLDIDLRAGLFNRVPPLSVVPGPVSAQAENLEFFRALVHAFWR</sequence>
<accession>A0A426QLP3</accession>
<dbReference type="Proteomes" id="UP000287798">
    <property type="component" value="Unassembled WGS sequence"/>
</dbReference>
<evidence type="ECO:0000256" key="1">
    <source>
        <dbReference type="SAM" id="Phobius"/>
    </source>
</evidence>
<evidence type="ECO:0000313" key="3">
    <source>
        <dbReference type="Proteomes" id="UP000287798"/>
    </source>
</evidence>
<feature type="transmembrane region" description="Helical" evidence="1">
    <location>
        <begin position="44"/>
        <end position="68"/>
    </location>
</feature>
<protein>
    <submittedName>
        <fullName evidence="2">Uncharacterized protein</fullName>
    </submittedName>
</protein>
<reference evidence="2 3" key="1">
    <citation type="journal article" date="2010" name="Int. J. Syst. Evol. Microbiol.">
        <title>Thiohalobacter thiocyanaticus gen. nov., sp. nov., a moderately halophilic, sulfur-oxidizing gammaproteobacterium from hypersaline lakes, that utilizes thiocyanate.</title>
        <authorList>
            <person name="Sorokin D.Y."/>
            <person name="Kovaleva O.L."/>
            <person name="Tourova T.P."/>
            <person name="Muyzer G."/>
        </authorList>
    </citation>
    <scope>NUCLEOTIDE SEQUENCE [LARGE SCALE GENOMIC DNA]</scope>
    <source>
        <strain evidence="2 3">Hrh1</strain>
    </source>
</reference>
<evidence type="ECO:0000313" key="2">
    <source>
        <dbReference type="EMBL" id="RRQ22694.1"/>
    </source>
</evidence>
<keyword evidence="1" id="KW-0812">Transmembrane</keyword>
<name>A0A426QLP3_9GAMM</name>
<dbReference type="AlphaFoldDB" id="A0A426QLP3"/>
<dbReference type="EMBL" id="QZMU01000001">
    <property type="protein sequence ID" value="RRQ22694.1"/>
    <property type="molecule type" value="Genomic_DNA"/>
</dbReference>
<proteinExistence type="predicted"/>
<comment type="caution">
    <text evidence="2">The sequence shown here is derived from an EMBL/GenBank/DDBJ whole genome shotgun (WGS) entry which is preliminary data.</text>
</comment>